<dbReference type="EC" id="4.1.3.27" evidence="7"/>
<dbReference type="Pfam" id="PF00218">
    <property type="entry name" value="IGPS"/>
    <property type="match status" value="1"/>
</dbReference>
<dbReference type="EC" id="5.3.1.24" evidence="9"/>
<proteinExistence type="inferred from homology"/>
<organism evidence="23 24">
    <name type="scientific">Phakopsora pachyrhizi</name>
    <name type="common">Asian soybean rust disease fungus</name>
    <dbReference type="NCBI Taxonomy" id="170000"/>
    <lineage>
        <taxon>Eukaryota</taxon>
        <taxon>Fungi</taxon>
        <taxon>Dikarya</taxon>
        <taxon>Basidiomycota</taxon>
        <taxon>Pucciniomycotina</taxon>
        <taxon>Pucciniomycetes</taxon>
        <taxon>Pucciniales</taxon>
        <taxon>Phakopsoraceae</taxon>
        <taxon>Phakopsora</taxon>
    </lineage>
</organism>
<comment type="pathway">
    <text evidence="5">Amino-acid biosynthesis; L-tryptophan biosynthesis; L-tryptophan from chorismate: step 4/5.</text>
</comment>
<dbReference type="InterPro" id="IPR050472">
    <property type="entry name" value="Anth_synth/Amidotransfase"/>
</dbReference>
<accession>A0AAV0BGM5</accession>
<evidence type="ECO:0000259" key="21">
    <source>
        <dbReference type="Pfam" id="PF00218"/>
    </source>
</evidence>
<keyword evidence="12" id="KW-0822">Tryptophan biosynthesis</keyword>
<dbReference type="Gene3D" id="3.20.20.70">
    <property type="entry name" value="Aldolase class I"/>
    <property type="match status" value="2"/>
</dbReference>
<feature type="compositionally biased region" description="Polar residues" evidence="19">
    <location>
        <begin position="237"/>
        <end position="246"/>
    </location>
</feature>
<dbReference type="InterPro" id="IPR001468">
    <property type="entry name" value="Indole-3-GlycerolPSynthase_CS"/>
</dbReference>
<feature type="domain" description="Indole-3-glycerol phosphate synthase" evidence="21">
    <location>
        <begin position="251"/>
        <end position="526"/>
    </location>
</feature>
<comment type="function">
    <text evidence="3">Trifunctional enzyme bearing the Gln amidotransferase (GATase) domain of anthranilate synthase, indole-glycerolphosphate synthase, and phosphoribosylanthranilate isomerase activities.</text>
</comment>
<evidence type="ECO:0000256" key="2">
    <source>
        <dbReference type="ARBA" id="ARBA00001633"/>
    </source>
</evidence>
<dbReference type="PANTHER" id="PTHR43418:SF4">
    <property type="entry name" value="MULTIFUNCTIONAL TRYPTOPHAN BIOSYNTHESIS PROTEIN"/>
    <property type="match status" value="1"/>
</dbReference>
<dbReference type="HAMAP" id="MF_00135">
    <property type="entry name" value="PRAI"/>
    <property type="match status" value="1"/>
</dbReference>
<evidence type="ECO:0000256" key="8">
    <source>
        <dbReference type="ARBA" id="ARBA00012362"/>
    </source>
</evidence>
<evidence type="ECO:0000256" key="13">
    <source>
        <dbReference type="ARBA" id="ARBA00022962"/>
    </source>
</evidence>
<reference evidence="23" key="1">
    <citation type="submission" date="2022-06" db="EMBL/GenBank/DDBJ databases">
        <authorList>
            <consortium name="SYNGENTA / RWTH Aachen University"/>
        </authorList>
    </citation>
    <scope>NUCLEOTIDE SEQUENCE</scope>
</reference>
<feature type="domain" description="N-(5'phosphoribosyl) anthranilate isomerase (PRAI)" evidence="22">
    <location>
        <begin position="606"/>
        <end position="827"/>
    </location>
</feature>
<evidence type="ECO:0000256" key="14">
    <source>
        <dbReference type="ARBA" id="ARBA00023141"/>
    </source>
</evidence>
<dbReference type="InterPro" id="IPR001240">
    <property type="entry name" value="PRAI_dom"/>
</dbReference>
<dbReference type="PROSITE" id="PS00614">
    <property type="entry name" value="IGPS"/>
    <property type="match status" value="1"/>
</dbReference>
<keyword evidence="11" id="KW-0028">Amino-acid biosynthesis</keyword>
<dbReference type="FunFam" id="3.20.20.70:FF:000136">
    <property type="entry name" value="Multifunctional tryptophan biosynthesis protein"/>
    <property type="match status" value="1"/>
</dbReference>
<evidence type="ECO:0000256" key="11">
    <source>
        <dbReference type="ARBA" id="ARBA00022605"/>
    </source>
</evidence>
<dbReference type="Proteomes" id="UP001153365">
    <property type="component" value="Unassembled WGS sequence"/>
</dbReference>
<evidence type="ECO:0000256" key="18">
    <source>
        <dbReference type="ARBA" id="ARBA00047683"/>
    </source>
</evidence>
<dbReference type="NCBIfam" id="TIGR00566">
    <property type="entry name" value="trpG_papA"/>
    <property type="match status" value="1"/>
</dbReference>
<evidence type="ECO:0000256" key="4">
    <source>
        <dbReference type="ARBA" id="ARBA00004664"/>
    </source>
</evidence>
<comment type="catalytic activity">
    <reaction evidence="18">
        <text>chorismate + L-glutamine = anthranilate + pyruvate + L-glutamate + H(+)</text>
        <dbReference type="Rhea" id="RHEA:21732"/>
        <dbReference type="ChEBI" id="CHEBI:15361"/>
        <dbReference type="ChEBI" id="CHEBI:15378"/>
        <dbReference type="ChEBI" id="CHEBI:16567"/>
        <dbReference type="ChEBI" id="CHEBI:29748"/>
        <dbReference type="ChEBI" id="CHEBI:29985"/>
        <dbReference type="ChEBI" id="CHEBI:58359"/>
        <dbReference type="EC" id="4.1.3.27"/>
    </reaction>
</comment>
<evidence type="ECO:0000259" key="20">
    <source>
        <dbReference type="Pfam" id="PF00117"/>
    </source>
</evidence>
<dbReference type="PANTHER" id="PTHR43418">
    <property type="entry name" value="MULTIFUNCTIONAL TRYPTOPHAN BIOSYNTHESIS PROTEIN-RELATED"/>
    <property type="match status" value="1"/>
</dbReference>
<dbReference type="InterPro" id="IPR017926">
    <property type="entry name" value="GATASE"/>
</dbReference>
<dbReference type="PRINTS" id="PR00096">
    <property type="entry name" value="GATASE"/>
</dbReference>
<dbReference type="InterPro" id="IPR011060">
    <property type="entry name" value="RibuloseP-bd_barrel"/>
</dbReference>
<dbReference type="Pfam" id="PF00697">
    <property type="entry name" value="PRAI"/>
    <property type="match status" value="1"/>
</dbReference>
<dbReference type="EC" id="4.1.1.48" evidence="8"/>
<evidence type="ECO:0000256" key="10">
    <source>
        <dbReference type="ARBA" id="ARBA00018819"/>
    </source>
</evidence>
<feature type="region of interest" description="Disordered" evidence="19">
    <location>
        <begin position="226"/>
        <end position="246"/>
    </location>
</feature>
<comment type="catalytic activity">
    <reaction evidence="2">
        <text>1-(2-carboxyphenylamino)-1-deoxy-D-ribulose 5-phosphate + H(+) = (1S,2R)-1-C-(indol-3-yl)glycerol 3-phosphate + CO2 + H2O</text>
        <dbReference type="Rhea" id="RHEA:23476"/>
        <dbReference type="ChEBI" id="CHEBI:15377"/>
        <dbReference type="ChEBI" id="CHEBI:15378"/>
        <dbReference type="ChEBI" id="CHEBI:16526"/>
        <dbReference type="ChEBI" id="CHEBI:58613"/>
        <dbReference type="ChEBI" id="CHEBI:58866"/>
        <dbReference type="EC" id="4.1.1.48"/>
    </reaction>
</comment>
<dbReference type="InterPro" id="IPR006221">
    <property type="entry name" value="TrpG/PapA_dom"/>
</dbReference>
<sequence length="833" mass="90913">MTKSLSQKPPKVLMIDNYDSFTWNLYQYLCLLGANVTVIRSQSCSLEELVLNYPDISHLVISPGPGHPTTDSGISIPALLHFAGKIPILGICMGLQCIYSAYGGSVLKAGEIVHGKTSPVSHDRSGLFKGIAQSIQSTRYHSLAGQFGSLPPELMVTSWTSPNSKSTDPQPFDGQSSIIMGIRHKTFTVEAVQYHPESILSDEGKPLLSNFLSLKGGLWSENPGFLDPIPPTKINDQDSQSSSGSKLPTILQKICNQRTLDIQEAKKIPGGSPSDLKRKLASNVPPPQIDFYQRLSKDCSQRMALMAEIKRASPSKGSFVNDSTPTPPEIAISYAAAGASVISVLTEPTWFRGTLLDMLQVRLSLESVPNRPAILRKDFILDPYQIDEARCFGADTILLIVACLSDEKLESLFKYSKKLGMEPLVEVNNADELKKALSIGARVIGVNNRNLHNFDVDMKTTSDMVRAYRDYSSKLGGSSEGVIMCALSGISCRADVERYRKDGVGAVLVGESMMKAQNKASFVRELLCSSDGYSSSKSLTLKQKTMVKICGITTPEDAIHAVKSGADLIGLIFVPKSKRYVEPSQASLIIKSVRKYQEDKGSSTSSSEDQTFLSISSNVSKSKDWFSLNASRLSSIPVAQKPLIVGVFQDSSLEEIQNVLNSLGGGQALDLIQLHGNEPIEFAKFLTLPVIKTFHFPIVEASSYKGSNIQPDDNQEIFRPGYHALPLVDSKSINQIGGTGKTFDWNDSKILQLVSKYKGEGGEDKEEEEKNFLILAGGLNINNVVEGIKIFKPLIVDVCGGVEADCKGEDGKKSEVKKDFKKIEEFIKAVKMN</sequence>
<evidence type="ECO:0000256" key="19">
    <source>
        <dbReference type="SAM" id="MobiDB-lite"/>
    </source>
</evidence>
<comment type="catalytic activity">
    <reaction evidence="1">
        <text>N-(5-phospho-beta-D-ribosyl)anthranilate = 1-(2-carboxyphenylamino)-1-deoxy-D-ribulose 5-phosphate</text>
        <dbReference type="Rhea" id="RHEA:21540"/>
        <dbReference type="ChEBI" id="CHEBI:18277"/>
        <dbReference type="ChEBI" id="CHEBI:58613"/>
        <dbReference type="EC" id="5.3.1.24"/>
    </reaction>
</comment>
<dbReference type="PRINTS" id="PR00097">
    <property type="entry name" value="ANTSNTHASEII"/>
</dbReference>
<keyword evidence="17" id="KW-0511">Multifunctional enzyme</keyword>
<dbReference type="SUPFAM" id="SSF51366">
    <property type="entry name" value="Ribulose-phoshate binding barrel"/>
    <property type="match status" value="2"/>
</dbReference>
<name>A0AAV0BGM5_PHAPC</name>
<evidence type="ECO:0000256" key="3">
    <source>
        <dbReference type="ARBA" id="ARBA00003272"/>
    </source>
</evidence>
<evidence type="ECO:0000259" key="22">
    <source>
        <dbReference type="Pfam" id="PF00697"/>
    </source>
</evidence>
<dbReference type="CDD" id="cd01743">
    <property type="entry name" value="GATase1_Anthranilate_Synthase"/>
    <property type="match status" value="1"/>
</dbReference>
<dbReference type="AlphaFoldDB" id="A0AAV0BGM5"/>
<dbReference type="FunFam" id="3.40.50.880:FF:000031">
    <property type="entry name" value="Multifunctional tryptophan biosynthesis protein"/>
    <property type="match status" value="1"/>
</dbReference>
<evidence type="ECO:0000256" key="17">
    <source>
        <dbReference type="ARBA" id="ARBA00023268"/>
    </source>
</evidence>
<dbReference type="GO" id="GO:0004049">
    <property type="term" value="F:anthranilate synthase activity"/>
    <property type="evidence" value="ECO:0007669"/>
    <property type="project" value="UniProtKB-EC"/>
</dbReference>
<evidence type="ECO:0000256" key="7">
    <source>
        <dbReference type="ARBA" id="ARBA00012266"/>
    </source>
</evidence>
<keyword evidence="13" id="KW-0315">Glutamine amidotransferase</keyword>
<protein>
    <recommendedName>
        <fullName evidence="10">Multifunctional tryptophan biosynthesis protein</fullName>
        <ecNumber evidence="8">4.1.1.48</ecNumber>
        <ecNumber evidence="7">4.1.3.27</ecNumber>
        <ecNumber evidence="9">5.3.1.24</ecNumber>
    </recommendedName>
</protein>
<dbReference type="EMBL" id="CALTRL010005774">
    <property type="protein sequence ID" value="CAH7686115.1"/>
    <property type="molecule type" value="Genomic_DNA"/>
</dbReference>
<dbReference type="SUPFAM" id="SSF52317">
    <property type="entry name" value="Class I glutamine amidotransferase-like"/>
    <property type="match status" value="1"/>
</dbReference>
<keyword evidence="14" id="KW-0057">Aromatic amino acid biosynthesis</keyword>
<evidence type="ECO:0000313" key="24">
    <source>
        <dbReference type="Proteomes" id="UP001153365"/>
    </source>
</evidence>
<evidence type="ECO:0000256" key="16">
    <source>
        <dbReference type="ARBA" id="ARBA00023239"/>
    </source>
</evidence>
<evidence type="ECO:0000256" key="12">
    <source>
        <dbReference type="ARBA" id="ARBA00022822"/>
    </source>
</evidence>
<evidence type="ECO:0000256" key="1">
    <source>
        <dbReference type="ARBA" id="ARBA00001164"/>
    </source>
</evidence>
<dbReference type="CDD" id="cd00331">
    <property type="entry name" value="IGPS"/>
    <property type="match status" value="1"/>
</dbReference>
<dbReference type="Pfam" id="PF00117">
    <property type="entry name" value="GATase"/>
    <property type="match status" value="1"/>
</dbReference>
<evidence type="ECO:0000256" key="15">
    <source>
        <dbReference type="ARBA" id="ARBA00023235"/>
    </source>
</evidence>
<dbReference type="GO" id="GO:0004425">
    <property type="term" value="F:indole-3-glycerol-phosphate synthase activity"/>
    <property type="evidence" value="ECO:0007669"/>
    <property type="project" value="UniProtKB-EC"/>
</dbReference>
<dbReference type="InterPro" id="IPR029062">
    <property type="entry name" value="Class_I_gatase-like"/>
</dbReference>
<dbReference type="CDD" id="cd00405">
    <property type="entry name" value="PRAI"/>
    <property type="match status" value="1"/>
</dbReference>
<evidence type="ECO:0000313" key="23">
    <source>
        <dbReference type="EMBL" id="CAH7686115.1"/>
    </source>
</evidence>
<comment type="caution">
    <text evidence="23">The sequence shown here is derived from an EMBL/GenBank/DDBJ whole genome shotgun (WGS) entry which is preliminary data.</text>
</comment>
<dbReference type="GO" id="GO:0000162">
    <property type="term" value="P:L-tryptophan biosynthetic process"/>
    <property type="evidence" value="ECO:0007669"/>
    <property type="project" value="UniProtKB-KW"/>
</dbReference>
<gene>
    <name evidence="23" type="ORF">PPACK8108_LOCUS20724</name>
</gene>
<feature type="domain" description="Glutamine amidotransferase" evidence="20">
    <location>
        <begin position="13"/>
        <end position="212"/>
    </location>
</feature>
<comment type="pathway">
    <text evidence="4">Amino-acid biosynthesis; L-tryptophan biosynthesis; L-tryptophan from chorismate: step 3/5.</text>
</comment>
<keyword evidence="16" id="KW-0456">Lyase</keyword>
<comment type="pathway">
    <text evidence="6">Amino-acid biosynthesis; L-tryptophan biosynthesis; L-tryptophan from chorismate: step 1/5.</text>
</comment>
<keyword evidence="15" id="KW-0413">Isomerase</keyword>
<dbReference type="InterPro" id="IPR013785">
    <property type="entry name" value="Aldolase_TIM"/>
</dbReference>
<dbReference type="InterPro" id="IPR013798">
    <property type="entry name" value="Indole-3-glycerol_P_synth_dom"/>
</dbReference>
<dbReference type="Gene3D" id="3.40.50.880">
    <property type="match status" value="1"/>
</dbReference>
<evidence type="ECO:0000256" key="5">
    <source>
        <dbReference type="ARBA" id="ARBA00004696"/>
    </source>
</evidence>
<dbReference type="GO" id="GO:0004640">
    <property type="term" value="F:phosphoribosylanthranilate isomerase activity"/>
    <property type="evidence" value="ECO:0007669"/>
    <property type="project" value="UniProtKB-EC"/>
</dbReference>
<keyword evidence="24" id="KW-1185">Reference proteome</keyword>
<dbReference type="PROSITE" id="PS51273">
    <property type="entry name" value="GATASE_TYPE_1"/>
    <property type="match status" value="1"/>
</dbReference>
<dbReference type="GO" id="GO:0005829">
    <property type="term" value="C:cytosol"/>
    <property type="evidence" value="ECO:0007669"/>
    <property type="project" value="TreeGrafter"/>
</dbReference>
<evidence type="ECO:0000256" key="9">
    <source>
        <dbReference type="ARBA" id="ARBA00012572"/>
    </source>
</evidence>
<evidence type="ECO:0000256" key="6">
    <source>
        <dbReference type="ARBA" id="ARBA00004873"/>
    </source>
</evidence>